<dbReference type="InterPro" id="IPR031360">
    <property type="entry name" value="TrpP"/>
</dbReference>
<dbReference type="RefSeq" id="WP_057774506.1">
    <property type="nucleotide sequence ID" value="NZ_CP042593.1"/>
</dbReference>
<dbReference type="STRING" id="1742359.GCA_001439625_03934"/>
<keyword evidence="1" id="KW-0472">Membrane</keyword>
<keyword evidence="3" id="KW-1185">Reference proteome</keyword>
<sequence length="187" mass="19759">MNTKNLVALSLLVGMGAVLHAVVPGFFLGMKPDMMLTMMFLGIVLFPDKKSVMLLGLVTGLISGLTTTFPGGLIPNIIDKPITAFAFLGLFLAFKKFQKSIVSVAVLTAVGTIISGIVFLTSAFLIVGLPGPFTALFAAVVLPAAAVNTIAMVVLYPVALTIVKRTKLNKPTEIITQNNSSEHKIID</sequence>
<dbReference type="AlphaFoldDB" id="A0A5B8Z283"/>
<feature type="transmembrane region" description="Helical" evidence="1">
    <location>
        <begin position="6"/>
        <end position="30"/>
    </location>
</feature>
<gene>
    <name evidence="2" type="ORF">FSZ17_07680</name>
</gene>
<name>A0A5B8Z283_CYTDA</name>
<dbReference type="OrthoDB" id="2243651at2"/>
<evidence type="ECO:0000313" key="2">
    <source>
        <dbReference type="EMBL" id="QED47134.1"/>
    </source>
</evidence>
<dbReference type="EMBL" id="CP042593">
    <property type="protein sequence ID" value="QED47134.1"/>
    <property type="molecule type" value="Genomic_DNA"/>
</dbReference>
<protein>
    <submittedName>
        <fullName evidence="2">Tryptophan transporter</fullName>
    </submittedName>
</protein>
<keyword evidence="1" id="KW-1133">Transmembrane helix</keyword>
<feature type="transmembrane region" description="Helical" evidence="1">
    <location>
        <begin position="51"/>
        <end position="71"/>
    </location>
</feature>
<dbReference type="Pfam" id="PF17099">
    <property type="entry name" value="TrpP"/>
    <property type="match status" value="1"/>
</dbReference>
<dbReference type="Proteomes" id="UP000321555">
    <property type="component" value="Chromosome"/>
</dbReference>
<feature type="transmembrane region" description="Helical" evidence="1">
    <location>
        <begin position="101"/>
        <end position="127"/>
    </location>
</feature>
<feature type="transmembrane region" description="Helical" evidence="1">
    <location>
        <begin position="133"/>
        <end position="160"/>
    </location>
</feature>
<reference evidence="3" key="1">
    <citation type="submission" date="2019-08" db="EMBL/GenBank/DDBJ databases">
        <authorList>
            <person name="Zheng X."/>
        </authorList>
    </citation>
    <scope>NUCLEOTIDE SEQUENCE [LARGE SCALE GENOMIC DNA]</scope>
    <source>
        <strain evidence="3">FJAT-25496</strain>
    </source>
</reference>
<proteinExistence type="predicted"/>
<organism evidence="2 3">
    <name type="scientific">Cytobacillus dafuensis</name>
    <name type="common">Bacillus dafuensis</name>
    <dbReference type="NCBI Taxonomy" id="1742359"/>
    <lineage>
        <taxon>Bacteria</taxon>
        <taxon>Bacillati</taxon>
        <taxon>Bacillota</taxon>
        <taxon>Bacilli</taxon>
        <taxon>Bacillales</taxon>
        <taxon>Bacillaceae</taxon>
        <taxon>Cytobacillus</taxon>
    </lineage>
</organism>
<evidence type="ECO:0000256" key="1">
    <source>
        <dbReference type="SAM" id="Phobius"/>
    </source>
</evidence>
<evidence type="ECO:0000313" key="3">
    <source>
        <dbReference type="Proteomes" id="UP000321555"/>
    </source>
</evidence>
<keyword evidence="1" id="KW-0812">Transmembrane</keyword>
<dbReference type="KEGG" id="bda:FSZ17_07680"/>
<accession>A0A5B8Z283</accession>